<protein>
    <submittedName>
        <fullName evidence="2">Uncharacterized protein LOC104247072</fullName>
    </submittedName>
</protein>
<gene>
    <name evidence="2" type="primary">LOC104247072</name>
</gene>
<organism evidence="1 2">
    <name type="scientific">Nicotiana sylvestris</name>
    <name type="common">Wood tobacco</name>
    <name type="synonym">South American tobacco</name>
    <dbReference type="NCBI Taxonomy" id="4096"/>
    <lineage>
        <taxon>Eukaryota</taxon>
        <taxon>Viridiplantae</taxon>
        <taxon>Streptophyta</taxon>
        <taxon>Embryophyta</taxon>
        <taxon>Tracheophyta</taxon>
        <taxon>Spermatophyta</taxon>
        <taxon>Magnoliopsida</taxon>
        <taxon>eudicotyledons</taxon>
        <taxon>Gunneridae</taxon>
        <taxon>Pentapetalae</taxon>
        <taxon>asterids</taxon>
        <taxon>lamiids</taxon>
        <taxon>Solanales</taxon>
        <taxon>Solanaceae</taxon>
        <taxon>Nicotianoideae</taxon>
        <taxon>Nicotianeae</taxon>
        <taxon>Nicotiana</taxon>
    </lineage>
</organism>
<keyword evidence="1" id="KW-1185">Reference proteome</keyword>
<reference evidence="2" key="2">
    <citation type="submission" date="2025-08" db="UniProtKB">
        <authorList>
            <consortium name="RefSeq"/>
        </authorList>
    </citation>
    <scope>IDENTIFICATION</scope>
    <source>
        <tissue evidence="2">Leaf</tissue>
    </source>
</reference>
<name>A0A1U7YDW1_NICSY</name>
<reference evidence="1" key="1">
    <citation type="journal article" date="2013" name="Genome Biol.">
        <title>Reference genomes and transcriptomes of Nicotiana sylvestris and Nicotiana tomentosiformis.</title>
        <authorList>
            <person name="Sierro N."/>
            <person name="Battey J.N."/>
            <person name="Ouadi S."/>
            <person name="Bovet L."/>
            <person name="Goepfert S."/>
            <person name="Bakaher N."/>
            <person name="Peitsch M.C."/>
            <person name="Ivanov N.V."/>
        </authorList>
    </citation>
    <scope>NUCLEOTIDE SEQUENCE [LARGE SCALE GENOMIC DNA]</scope>
</reference>
<sequence>MALNNNDPLGNMPMGDVDVEDDTVEEIPGNELQAIDEVRIHIDDSVEKTNEEVKPSREHIDDIPEPVVQKAKAPMPRPPLPYPQRLAKQNGENQFKNFIDIMKSLSINVPLVEALEQMPDLGTFTIPCTIGNANFAKAICDLGANCTIKNPLGITDNVLVLVDKFILLADFVILDCEVDYEVSIIPGRPFYRKSSS</sequence>
<evidence type="ECO:0000313" key="1">
    <source>
        <dbReference type="Proteomes" id="UP000189701"/>
    </source>
</evidence>
<dbReference type="PANTHER" id="PTHR33067">
    <property type="entry name" value="RNA-DIRECTED DNA POLYMERASE-RELATED"/>
    <property type="match status" value="1"/>
</dbReference>
<dbReference type="PANTHER" id="PTHR33067:SF9">
    <property type="entry name" value="RNA-DIRECTED DNA POLYMERASE"/>
    <property type="match status" value="1"/>
</dbReference>
<dbReference type="RefSeq" id="XP_009801318.1">
    <property type="nucleotide sequence ID" value="XM_009803016.1"/>
</dbReference>
<accession>A0A1U7YDW1</accession>
<proteinExistence type="predicted"/>
<evidence type="ECO:0000313" key="2">
    <source>
        <dbReference type="RefSeq" id="XP_009801318.1"/>
    </source>
</evidence>
<dbReference type="Proteomes" id="UP000189701">
    <property type="component" value="Unplaced"/>
</dbReference>
<dbReference type="AlphaFoldDB" id="A0A1U7YDW1"/>